<dbReference type="Pfam" id="PF10557">
    <property type="entry name" value="Cullin_Nedd8"/>
    <property type="match status" value="1"/>
</dbReference>
<organism evidence="17 18">
    <name type="scientific">Mesorhabditis spiculigera</name>
    <dbReference type="NCBI Taxonomy" id="96644"/>
    <lineage>
        <taxon>Eukaryota</taxon>
        <taxon>Metazoa</taxon>
        <taxon>Ecdysozoa</taxon>
        <taxon>Nematoda</taxon>
        <taxon>Chromadorea</taxon>
        <taxon>Rhabditida</taxon>
        <taxon>Rhabditina</taxon>
        <taxon>Rhabditomorpha</taxon>
        <taxon>Rhabditoidea</taxon>
        <taxon>Rhabditidae</taxon>
        <taxon>Mesorhabditinae</taxon>
        <taxon>Mesorhabditis</taxon>
    </lineage>
</organism>
<keyword evidence="9" id="KW-0804">Transcription</keyword>
<dbReference type="EMBL" id="CATQJA010002651">
    <property type="protein sequence ID" value="CAJ0577657.1"/>
    <property type="molecule type" value="Genomic_DNA"/>
</dbReference>
<dbReference type="SMART" id="SM00501">
    <property type="entry name" value="BRIGHT"/>
    <property type="match status" value="1"/>
</dbReference>
<evidence type="ECO:0000256" key="14">
    <source>
        <dbReference type="SAM" id="MobiDB-lite"/>
    </source>
</evidence>
<dbReference type="GO" id="GO:0006357">
    <property type="term" value="P:regulation of transcription by RNA polymerase II"/>
    <property type="evidence" value="ECO:0007669"/>
    <property type="project" value="UniProtKB-ARBA"/>
</dbReference>
<feature type="region of interest" description="Disordered" evidence="14">
    <location>
        <begin position="114"/>
        <end position="136"/>
    </location>
</feature>
<keyword evidence="6" id="KW-0832">Ubl conjugation</keyword>
<evidence type="ECO:0000256" key="13">
    <source>
        <dbReference type="RuleBase" id="RU003829"/>
    </source>
</evidence>
<evidence type="ECO:0000256" key="6">
    <source>
        <dbReference type="ARBA" id="ARBA00022843"/>
    </source>
</evidence>
<feature type="compositionally biased region" description="Low complexity" evidence="14">
    <location>
        <begin position="375"/>
        <end position="386"/>
    </location>
</feature>
<dbReference type="GO" id="GO:0006511">
    <property type="term" value="P:ubiquitin-dependent protein catabolic process"/>
    <property type="evidence" value="ECO:0007669"/>
    <property type="project" value="InterPro"/>
</dbReference>
<evidence type="ECO:0000256" key="1">
    <source>
        <dbReference type="ARBA" id="ARBA00004123"/>
    </source>
</evidence>
<keyword evidence="8" id="KW-0238">DNA-binding</keyword>
<evidence type="ECO:0000313" key="18">
    <source>
        <dbReference type="Proteomes" id="UP001177023"/>
    </source>
</evidence>
<dbReference type="SUPFAM" id="SSF74788">
    <property type="entry name" value="Cullin repeat-like"/>
    <property type="match status" value="1"/>
</dbReference>
<accession>A0AA36D0M3</accession>
<evidence type="ECO:0000256" key="5">
    <source>
        <dbReference type="ARBA" id="ARBA00022786"/>
    </source>
</evidence>
<feature type="non-terminal residue" evidence="17">
    <location>
        <position position="1"/>
    </location>
</feature>
<dbReference type="GO" id="GO:0003677">
    <property type="term" value="F:DNA binding"/>
    <property type="evidence" value="ECO:0007669"/>
    <property type="project" value="UniProtKB-KW"/>
</dbReference>
<dbReference type="SUPFAM" id="SSF75632">
    <property type="entry name" value="Cullin homology domain"/>
    <property type="match status" value="1"/>
</dbReference>
<evidence type="ECO:0000256" key="2">
    <source>
        <dbReference type="ARBA" id="ARBA00004906"/>
    </source>
</evidence>
<keyword evidence="5" id="KW-0833">Ubl conjugation pathway</keyword>
<evidence type="ECO:0000259" key="16">
    <source>
        <dbReference type="PROSITE" id="PS51011"/>
    </source>
</evidence>
<keyword evidence="10" id="KW-0539">Nucleus</keyword>
<keyword evidence="7" id="KW-0805">Transcription regulation</keyword>
<dbReference type="InterPro" id="IPR045093">
    <property type="entry name" value="Cullin"/>
</dbReference>
<evidence type="ECO:0000256" key="9">
    <source>
        <dbReference type="ARBA" id="ARBA00023163"/>
    </source>
</evidence>
<feature type="compositionally biased region" description="Low complexity" evidence="14">
    <location>
        <begin position="38"/>
        <end position="50"/>
    </location>
</feature>
<evidence type="ECO:0000256" key="7">
    <source>
        <dbReference type="ARBA" id="ARBA00023015"/>
    </source>
</evidence>
<dbReference type="CDD" id="cd16867">
    <property type="entry name" value="ARID_ARID3"/>
    <property type="match status" value="1"/>
</dbReference>
<dbReference type="PROSITE" id="PS51011">
    <property type="entry name" value="ARID"/>
    <property type="match status" value="1"/>
</dbReference>
<dbReference type="SMART" id="SM00884">
    <property type="entry name" value="Cullin_Nedd8"/>
    <property type="match status" value="1"/>
</dbReference>
<feature type="compositionally biased region" description="Polar residues" evidence="14">
    <location>
        <begin position="51"/>
        <end position="62"/>
    </location>
</feature>
<evidence type="ECO:0000256" key="3">
    <source>
        <dbReference type="ARBA" id="ARBA00006019"/>
    </source>
</evidence>
<dbReference type="Proteomes" id="UP001177023">
    <property type="component" value="Unassembled WGS sequence"/>
</dbReference>
<keyword evidence="4" id="KW-1017">Isopeptide bond</keyword>
<comment type="subcellular location">
    <subcellularLocation>
        <location evidence="1">Nucleus</location>
    </subcellularLocation>
</comment>
<dbReference type="Pfam" id="PF00888">
    <property type="entry name" value="Cullin"/>
    <property type="match status" value="1"/>
</dbReference>
<comment type="caution">
    <text evidence="17">The sequence shown here is derived from an EMBL/GenBank/DDBJ whole genome shotgun (WGS) entry which is preliminary data.</text>
</comment>
<evidence type="ECO:0000259" key="15">
    <source>
        <dbReference type="PROSITE" id="PS50069"/>
    </source>
</evidence>
<dbReference type="InterPro" id="IPR019559">
    <property type="entry name" value="Cullin_neddylation_domain"/>
</dbReference>
<protein>
    <recommendedName>
        <fullName evidence="11">Cullin-5</fullName>
    </recommendedName>
</protein>
<dbReference type="InterPro" id="IPR036390">
    <property type="entry name" value="WH_DNA-bd_sf"/>
</dbReference>
<dbReference type="Pfam" id="PF26557">
    <property type="entry name" value="Cullin_AB"/>
    <property type="match status" value="1"/>
</dbReference>
<dbReference type="InterPro" id="IPR016158">
    <property type="entry name" value="Cullin_homology"/>
</dbReference>
<dbReference type="Pfam" id="PF01388">
    <property type="entry name" value="ARID"/>
    <property type="match status" value="1"/>
</dbReference>
<dbReference type="Gene3D" id="1.10.150.60">
    <property type="entry name" value="ARID DNA-binding domain"/>
    <property type="match status" value="1"/>
</dbReference>
<dbReference type="Gene3D" id="1.10.10.10">
    <property type="entry name" value="Winged helix-like DNA-binding domain superfamily/Winged helix DNA-binding domain"/>
    <property type="match status" value="1"/>
</dbReference>
<proteinExistence type="inferred from homology"/>
<dbReference type="PANTHER" id="PTHR11932">
    <property type="entry name" value="CULLIN"/>
    <property type="match status" value="1"/>
</dbReference>
<gene>
    <name evidence="17" type="ORF">MSPICULIGERA_LOCUS15926</name>
</gene>
<evidence type="ECO:0000256" key="8">
    <source>
        <dbReference type="ARBA" id="ARBA00023125"/>
    </source>
</evidence>
<feature type="compositionally biased region" description="Polar residues" evidence="14">
    <location>
        <begin position="1"/>
        <end position="11"/>
    </location>
</feature>
<dbReference type="FunFam" id="1.10.150.60:FF:000007">
    <property type="entry name" value="AT-rich interactive domain-containing protein 3C"/>
    <property type="match status" value="1"/>
</dbReference>
<evidence type="ECO:0000256" key="4">
    <source>
        <dbReference type="ARBA" id="ARBA00022499"/>
    </source>
</evidence>
<name>A0AA36D0M3_9BILA</name>
<evidence type="ECO:0000313" key="17">
    <source>
        <dbReference type="EMBL" id="CAJ0577657.1"/>
    </source>
</evidence>
<dbReference type="GO" id="GO:0005634">
    <property type="term" value="C:nucleus"/>
    <property type="evidence" value="ECO:0007669"/>
    <property type="project" value="UniProtKB-SubCell"/>
</dbReference>
<sequence length="1296" mass="147193">MSSVTLESSSPHELLAQLSQRAADALQNDEDEEESTRGNTQQQQGNNNQQPERSPSPDTSINNFDIEAQQKALQRLIGNFRNPFALGNQIPFLSVLQQNPLHLQQQLLSLASVSGTTPEDDDEGENMGGGEPEDLTLGYKKEKKEDDGHDVTPTGAGQPNWSYEEQFKQLYELSSDQKRKEWLDDWLSFMHRIGKPVTRIPIMAKQVLDLYELYRLVVQHGGLVEIINKKLWREITKGLNLPSSITSAAFTLRTQYQKYLYDYECEKEGLSNPADLQAAIDGNRREGRRNTGAPSFGHPLYPLGPSGGPASLLGKHPLDFLDDDSGLAPQNPFMAAYRAEQQLIIEAQQRQLQNEFRAAAEAMARQNLGLGALGLQGNPLGNNGRPSGRESTSSVDSEHQAKKARISHPDEGAPSATVTASTPQPLPATNIKINNSTEGDKKSMVVSIELDGTTYHGLAKLTRTKKGGGRQGFLDDWFPNPYKILDRSKQLIRSRRPEQGFFGRHLHQHGAGPSRYHRWEDVTASQSSDTVDNMGYLVTDNTFDEKWPDVREVVQNLLYRRSVTKADWQHTFHAIFYLFSWIDDVAPKIRNALLEDVEVYVKECAQWVNASTNDEELLKLYIREWNHYLYQCSVIPMPFKCLEKEARDNVLKDNRLILPPHESHEKDAMLEIWLKYVFEPIERRLLNRALKLIDSERGNASVASELILGVRDSFVVLTTPEHYRDQYEKSYIQRMLYWYRDAAGQFIEHHGASSYIYYAEEKLQEERARADRYLDLASKERASAACVTVLVTHFEEQLLVECEKMVKAEDIEGKNPFCSSFLKLVADRVRLLGKEVMARHVVTTSTDPEQLINGLHLLFSTFSQLIKSAFDDDARALTARDQAFCDVVNDPSIFKLELPHSRKGKVTPESRCPEILANYCDLLLRKTPLSKRLTSNEVDTRLDSVMLILKYVQNKDVFMRYHKAHLARRLLTDISADQEKEETVVVRLRESGMPSDQVNKLCRMLGDVQLNTDLNQEYRKSLRAPANETADGQPNDTFSMKILGCASWRPGGNQGDSVKIAIPRQLEDFLVTAENFYKGKHSGRKLQWMHHWGNGTIIFNSDKGRYEIQLTTFHLAVLFCWLDNPEEGLSFEAIRLSTDLPDSELTRTLLSLCPMPASGDSQLLTCQSSASGSNPFCESTIFHLNTQYIPEKNGKPLRGRRVNLIGRLQLGLDASASSEHEEIVSLRALRVQEAIVKVMKTRKKLTASQLHTELVEHLRHMFLPSNQLMKEQLEWLIENKHIERCPVDINTFIYLD</sequence>
<evidence type="ECO:0000256" key="11">
    <source>
        <dbReference type="ARBA" id="ARBA00040451"/>
    </source>
</evidence>
<feature type="region of interest" description="Disordered" evidence="14">
    <location>
        <begin position="1"/>
        <end position="62"/>
    </location>
</feature>
<dbReference type="SUPFAM" id="SSF46774">
    <property type="entry name" value="ARID-like"/>
    <property type="match status" value="1"/>
</dbReference>
<dbReference type="PROSITE" id="PS50069">
    <property type="entry name" value="CULLIN_2"/>
    <property type="match status" value="1"/>
</dbReference>
<dbReference type="SMART" id="SM01014">
    <property type="entry name" value="ARID"/>
    <property type="match status" value="1"/>
</dbReference>
<dbReference type="SUPFAM" id="SSF46785">
    <property type="entry name" value="Winged helix' DNA-binding domain"/>
    <property type="match status" value="1"/>
</dbReference>
<comment type="pathway">
    <text evidence="2">Protein modification; protein ubiquitination.</text>
</comment>
<dbReference type="Gene3D" id="1.20.1310.10">
    <property type="entry name" value="Cullin Repeats"/>
    <property type="match status" value="4"/>
</dbReference>
<evidence type="ECO:0000256" key="10">
    <source>
        <dbReference type="ARBA" id="ARBA00023242"/>
    </source>
</evidence>
<dbReference type="InterPro" id="IPR036388">
    <property type="entry name" value="WH-like_DNA-bd_sf"/>
</dbReference>
<feature type="region of interest" description="Disordered" evidence="14">
    <location>
        <begin position="375"/>
        <end position="437"/>
    </location>
</feature>
<dbReference type="InterPro" id="IPR036431">
    <property type="entry name" value="ARID_dom_sf"/>
</dbReference>
<comment type="similarity">
    <text evidence="3 12 13">Belongs to the cullin family.</text>
</comment>
<keyword evidence="18" id="KW-1185">Reference proteome</keyword>
<reference evidence="17" key="1">
    <citation type="submission" date="2023-06" db="EMBL/GenBank/DDBJ databases">
        <authorList>
            <person name="Delattre M."/>
        </authorList>
    </citation>
    <scope>NUCLEOTIDE SEQUENCE</scope>
    <source>
        <strain evidence="17">AF72</strain>
    </source>
</reference>
<dbReference type="InterPro" id="IPR036317">
    <property type="entry name" value="Cullin_homology_sf"/>
</dbReference>
<dbReference type="InterPro" id="IPR001606">
    <property type="entry name" value="ARID_dom"/>
</dbReference>
<dbReference type="InterPro" id="IPR059120">
    <property type="entry name" value="Cullin-like_AB"/>
</dbReference>
<dbReference type="InterPro" id="IPR001373">
    <property type="entry name" value="Cullin_N"/>
</dbReference>
<evidence type="ECO:0000256" key="12">
    <source>
        <dbReference type="PROSITE-ProRule" id="PRU00330"/>
    </source>
</evidence>
<feature type="domain" description="ARID" evidence="16">
    <location>
        <begin position="176"/>
        <end position="268"/>
    </location>
</feature>
<dbReference type="GO" id="GO:0031625">
    <property type="term" value="F:ubiquitin protein ligase binding"/>
    <property type="evidence" value="ECO:0007669"/>
    <property type="project" value="InterPro"/>
</dbReference>
<dbReference type="SMART" id="SM00182">
    <property type="entry name" value="CULLIN"/>
    <property type="match status" value="1"/>
</dbReference>
<dbReference type="FunFam" id="1.20.1310.10:FF:000014">
    <property type="entry name" value="Cullin 5"/>
    <property type="match status" value="1"/>
</dbReference>
<dbReference type="FunFam" id="1.20.1310.10:FF:000009">
    <property type="entry name" value="Cullin 5"/>
    <property type="match status" value="1"/>
</dbReference>
<dbReference type="Gene3D" id="3.30.230.130">
    <property type="entry name" value="Cullin, Chain C, Domain 2"/>
    <property type="match status" value="1"/>
</dbReference>
<feature type="domain" description="Cullin family profile" evidence="15">
    <location>
        <begin position="911"/>
        <end position="1153"/>
    </location>
</feature>
<feature type="compositionally biased region" description="Basic and acidic residues" evidence="14">
    <location>
        <begin position="396"/>
        <end position="411"/>
    </location>
</feature>
<dbReference type="InterPro" id="IPR016159">
    <property type="entry name" value="Cullin_repeat-like_dom_sf"/>
</dbReference>